<sequence length="565" mass="62879">MDFTAKNGTISSPNYPTASTIPFKCSYRIIAMSHQAIRLVFRYIGIMADINTCFSNTQKQKESNDYIELQGGHKSNEQINRRYVCARYPFVSPYGEIITSGIAPLSITYSTSGDSDYNTGFSFDYEIIDVGCGGVFFQSTGTIKSPNFPERYHPHMYCIYEIIVAWDQRVRLNFDIFDVENVANQDDCGFDNVQVYDGIYVNEDEHGELLGRFCGMSKPPALLSKGNKMSVVFLSDRSVNGAGFSATYRGVEAADDCDQTFTNLEGIIEFNSSVHPRATQCNYIVMLPKMHRIMLTFENLTLPCTQGSLIPRNGMSFDSPAFPGISNLCDSKILPTLITQGNRAFLQFSTTAPASTYFRLRYEQFAAGCGGKITGISGFISAPQYPLKDSRSLNCDWAISVGEGNRVKLSFQFIDNLDSADTRGICNSFGANYIDVSDGPYADYNLIKRFCTKQVSTDAIISEGNQLSVKYVQHGGSYHGALFGFVAHFDTFCKDIILTEHHGSIQSPGFPGPIDDNTHLSCKWTIQTTPGSRISLQFHSFDLKSRPTGMICSNYLMVRFFNSKI</sequence>
<keyword evidence="4" id="KW-1185">Reference proteome</keyword>
<protein>
    <submittedName>
        <fullName evidence="5">CUB domain-containing protein</fullName>
    </submittedName>
</protein>
<feature type="domain" description="CUB" evidence="3">
    <location>
        <begin position="132"/>
        <end position="251"/>
    </location>
</feature>
<feature type="domain" description="CUB" evidence="3">
    <location>
        <begin position="369"/>
        <end position="492"/>
    </location>
</feature>
<accession>A0A914YVV2</accession>
<evidence type="ECO:0000313" key="4">
    <source>
        <dbReference type="Proteomes" id="UP000887577"/>
    </source>
</evidence>
<organism evidence="4 5">
    <name type="scientific">Panagrolaimus superbus</name>
    <dbReference type="NCBI Taxonomy" id="310955"/>
    <lineage>
        <taxon>Eukaryota</taxon>
        <taxon>Metazoa</taxon>
        <taxon>Ecdysozoa</taxon>
        <taxon>Nematoda</taxon>
        <taxon>Chromadorea</taxon>
        <taxon>Rhabditida</taxon>
        <taxon>Tylenchina</taxon>
        <taxon>Panagrolaimomorpha</taxon>
        <taxon>Panagrolaimoidea</taxon>
        <taxon>Panagrolaimidae</taxon>
        <taxon>Panagrolaimus</taxon>
    </lineage>
</organism>
<feature type="domain" description="CUB" evidence="3">
    <location>
        <begin position="1"/>
        <end position="128"/>
    </location>
</feature>
<dbReference type="WBParaSite" id="PSU_v2.g4254.t1">
    <property type="protein sequence ID" value="PSU_v2.g4254.t1"/>
    <property type="gene ID" value="PSU_v2.g4254"/>
</dbReference>
<dbReference type="AlphaFoldDB" id="A0A914YVV2"/>
<evidence type="ECO:0000256" key="2">
    <source>
        <dbReference type="PROSITE-ProRule" id="PRU00059"/>
    </source>
</evidence>
<comment type="caution">
    <text evidence="2">Lacks conserved residue(s) required for the propagation of feature annotation.</text>
</comment>
<dbReference type="Proteomes" id="UP000887577">
    <property type="component" value="Unplaced"/>
</dbReference>
<dbReference type="InterPro" id="IPR035914">
    <property type="entry name" value="Sperma_CUB_dom_sf"/>
</dbReference>
<dbReference type="InterPro" id="IPR052129">
    <property type="entry name" value="Spermadhesin-Link_domain"/>
</dbReference>
<evidence type="ECO:0000256" key="1">
    <source>
        <dbReference type="ARBA" id="ARBA00023157"/>
    </source>
</evidence>
<dbReference type="CDD" id="cd00041">
    <property type="entry name" value="CUB"/>
    <property type="match status" value="4"/>
</dbReference>
<evidence type="ECO:0000259" key="3">
    <source>
        <dbReference type="PROSITE" id="PS01180"/>
    </source>
</evidence>
<dbReference type="SUPFAM" id="SSF49854">
    <property type="entry name" value="Spermadhesin, CUB domain"/>
    <property type="match status" value="5"/>
</dbReference>
<dbReference type="PROSITE" id="PS01180">
    <property type="entry name" value="CUB"/>
    <property type="match status" value="5"/>
</dbReference>
<dbReference type="SMART" id="SM00042">
    <property type="entry name" value="CUB"/>
    <property type="match status" value="4"/>
</dbReference>
<dbReference type="PANTHER" id="PTHR46908">
    <property type="entry name" value="CUBILIN-LIKE PROTEIN"/>
    <property type="match status" value="1"/>
</dbReference>
<reference evidence="5" key="1">
    <citation type="submission" date="2022-11" db="UniProtKB">
        <authorList>
            <consortium name="WormBaseParasite"/>
        </authorList>
    </citation>
    <scope>IDENTIFICATION</scope>
</reference>
<evidence type="ECO:0000313" key="5">
    <source>
        <dbReference type="WBParaSite" id="PSU_v2.g4254.t1"/>
    </source>
</evidence>
<feature type="domain" description="CUB" evidence="3">
    <location>
        <begin position="257"/>
        <end position="365"/>
    </location>
</feature>
<dbReference type="FunFam" id="2.60.120.290:FF:000013">
    <property type="entry name" value="Membrane frizzled-related protein"/>
    <property type="match status" value="1"/>
</dbReference>
<feature type="domain" description="CUB" evidence="3">
    <location>
        <begin position="493"/>
        <end position="565"/>
    </location>
</feature>
<dbReference type="PANTHER" id="PTHR46908:SF4">
    <property type="entry name" value="TUMOR NECROSIS FACTOR-INDUCIBLE GENE 6 PROTEIN"/>
    <property type="match status" value="1"/>
</dbReference>
<dbReference type="Gene3D" id="2.60.120.290">
    <property type="entry name" value="Spermadhesin, CUB domain"/>
    <property type="match status" value="5"/>
</dbReference>
<dbReference type="InterPro" id="IPR000859">
    <property type="entry name" value="CUB_dom"/>
</dbReference>
<name>A0A914YVV2_9BILA</name>
<keyword evidence="1" id="KW-1015">Disulfide bond</keyword>
<dbReference type="Pfam" id="PF00431">
    <property type="entry name" value="CUB"/>
    <property type="match status" value="5"/>
</dbReference>
<proteinExistence type="predicted"/>